<accession>A0ABN1J5G2</accession>
<evidence type="ECO:0000256" key="1">
    <source>
        <dbReference type="ARBA" id="ARBA00007884"/>
    </source>
</evidence>
<dbReference type="InterPro" id="IPR013857">
    <property type="entry name" value="NADH-UbQ_OxRdtase-assoc_prot30"/>
</dbReference>
<sequence>MNTYLFLIFIGLTTPSLTIFDFKKTNKLSDWIVVNDGVMGGLSKGKITLNDKGNAIFSGTVSLENNGGFSMVRYRFSTKKVKGYTKALITLKGDQKRYQFRVKTNTYDRHSYITHFETSGEWQTIEIPLSEMYPAFRGVSLDMQNYPSIQMEEIAFLIGNKKQENFRLEIDKIVLE</sequence>
<evidence type="ECO:0000313" key="3">
    <source>
        <dbReference type="EMBL" id="GAA0729337.1"/>
    </source>
</evidence>
<reference evidence="3 4" key="1">
    <citation type="journal article" date="2019" name="Int. J. Syst. Evol. Microbiol.">
        <title>The Global Catalogue of Microorganisms (GCM) 10K type strain sequencing project: providing services to taxonomists for standard genome sequencing and annotation.</title>
        <authorList>
            <consortium name="The Broad Institute Genomics Platform"/>
            <consortium name="The Broad Institute Genome Sequencing Center for Infectious Disease"/>
            <person name="Wu L."/>
            <person name="Ma J."/>
        </authorList>
    </citation>
    <scope>NUCLEOTIDE SEQUENCE [LARGE SCALE GENOMIC DNA]</scope>
    <source>
        <strain evidence="3 4">JCM 15974</strain>
    </source>
</reference>
<dbReference type="PANTHER" id="PTHR13194:SF19">
    <property type="entry name" value="NAD(P)-BINDING ROSSMANN-FOLD SUPERFAMILY PROTEIN"/>
    <property type="match status" value="1"/>
</dbReference>
<dbReference type="Pfam" id="PF08547">
    <property type="entry name" value="CIA30"/>
    <property type="match status" value="1"/>
</dbReference>
<dbReference type="InterPro" id="IPR008979">
    <property type="entry name" value="Galactose-bd-like_sf"/>
</dbReference>
<gene>
    <name evidence="3" type="ORF">GCM10009430_39430</name>
</gene>
<dbReference type="PANTHER" id="PTHR13194">
    <property type="entry name" value="COMPLEX I INTERMEDIATE-ASSOCIATED PROTEIN 30"/>
    <property type="match status" value="1"/>
</dbReference>
<organism evidence="3 4">
    <name type="scientific">Aquimarina litoralis</name>
    <dbReference type="NCBI Taxonomy" id="584605"/>
    <lineage>
        <taxon>Bacteria</taxon>
        <taxon>Pseudomonadati</taxon>
        <taxon>Bacteroidota</taxon>
        <taxon>Flavobacteriia</taxon>
        <taxon>Flavobacteriales</taxon>
        <taxon>Flavobacteriaceae</taxon>
        <taxon>Aquimarina</taxon>
    </lineage>
</organism>
<proteinExistence type="inferred from homology"/>
<name>A0ABN1J5G2_9FLAO</name>
<dbReference type="Gene3D" id="2.60.120.430">
    <property type="entry name" value="Galactose-binding lectin"/>
    <property type="match status" value="1"/>
</dbReference>
<evidence type="ECO:0000259" key="2">
    <source>
        <dbReference type="Pfam" id="PF08547"/>
    </source>
</evidence>
<dbReference type="Proteomes" id="UP001501758">
    <property type="component" value="Unassembled WGS sequence"/>
</dbReference>
<dbReference type="SUPFAM" id="SSF49785">
    <property type="entry name" value="Galactose-binding domain-like"/>
    <property type="match status" value="1"/>
</dbReference>
<comment type="similarity">
    <text evidence="1">Belongs to the CIA30 family.</text>
</comment>
<comment type="caution">
    <text evidence="3">The sequence shown here is derived from an EMBL/GenBank/DDBJ whole genome shotgun (WGS) entry which is preliminary data.</text>
</comment>
<protein>
    <submittedName>
        <fullName evidence="3">CIA30 family protein</fullName>
    </submittedName>
</protein>
<dbReference type="EMBL" id="BAAAGE010000004">
    <property type="protein sequence ID" value="GAA0729337.1"/>
    <property type="molecule type" value="Genomic_DNA"/>
</dbReference>
<dbReference type="InterPro" id="IPR039131">
    <property type="entry name" value="NDUFAF1"/>
</dbReference>
<feature type="domain" description="NADH:ubiquinone oxidoreductase intermediate-associated protein 30" evidence="2">
    <location>
        <begin position="20"/>
        <end position="170"/>
    </location>
</feature>
<keyword evidence="4" id="KW-1185">Reference proteome</keyword>
<evidence type="ECO:0000313" key="4">
    <source>
        <dbReference type="Proteomes" id="UP001501758"/>
    </source>
</evidence>
<dbReference type="RefSeq" id="WP_343913973.1">
    <property type="nucleotide sequence ID" value="NZ_BAAAGE010000004.1"/>
</dbReference>